<evidence type="ECO:0000259" key="1">
    <source>
        <dbReference type="SMART" id="SM01321"/>
    </source>
</evidence>
<dbReference type="InterPro" id="IPR002686">
    <property type="entry name" value="Transposase_17"/>
</dbReference>
<sequence>MIKHERTNVYDFNFHLVWVTKYRKPVFTTEEKATALKNILLDIADRNHVEVSHLEVMPDHVHMMISFAPKFTPSSIVKAFKGGSAKQWFLKYPETKKLLWGGHLWSPSFFMSTLGNVSKEIVAQYIDSQLDKYNGGRSRR</sequence>
<dbReference type="PANTHER" id="PTHR33360">
    <property type="entry name" value="TRANSPOSASE FOR INSERTION SEQUENCE ELEMENT IS200"/>
    <property type="match status" value="1"/>
</dbReference>
<feature type="domain" description="Transposase IS200-like" evidence="1">
    <location>
        <begin position="9"/>
        <end position="129"/>
    </location>
</feature>
<dbReference type="InterPro" id="IPR036515">
    <property type="entry name" value="Transposase_17_sf"/>
</dbReference>
<dbReference type="Gene3D" id="3.30.70.1290">
    <property type="entry name" value="Transposase IS200-like"/>
    <property type="match status" value="1"/>
</dbReference>
<evidence type="ECO:0000313" key="2">
    <source>
        <dbReference type="EMBL" id="MDT7015259.1"/>
    </source>
</evidence>
<reference evidence="2" key="1">
    <citation type="submission" date="2023-08" db="EMBL/GenBank/DDBJ databases">
        <authorList>
            <person name="Page C.A."/>
            <person name="Perez-Diaz I.M."/>
        </authorList>
    </citation>
    <scope>NUCLEOTIDE SEQUENCE</scope>
    <source>
        <strain evidence="2">3.8.38</strain>
    </source>
</reference>
<name>A0AAW8WA62_9LACO</name>
<dbReference type="AlphaFoldDB" id="A0AAW8WA62"/>
<dbReference type="Proteomes" id="UP001254075">
    <property type="component" value="Unassembled WGS sequence"/>
</dbReference>
<dbReference type="SUPFAM" id="SSF143422">
    <property type="entry name" value="Transposase IS200-like"/>
    <property type="match status" value="1"/>
</dbReference>
<accession>A0AAW8WA62</accession>
<dbReference type="EMBL" id="JAVLAM010000004">
    <property type="protein sequence ID" value="MDT7015259.1"/>
    <property type="molecule type" value="Genomic_DNA"/>
</dbReference>
<protein>
    <submittedName>
        <fullName evidence="2">IS200/IS605 family transposase</fullName>
    </submittedName>
</protein>
<dbReference type="GO" id="GO:0006313">
    <property type="term" value="P:DNA transposition"/>
    <property type="evidence" value="ECO:0007669"/>
    <property type="project" value="InterPro"/>
</dbReference>
<organism evidence="2 3">
    <name type="scientific">Levilactobacillus namurensis</name>
    <dbReference type="NCBI Taxonomy" id="380393"/>
    <lineage>
        <taxon>Bacteria</taxon>
        <taxon>Bacillati</taxon>
        <taxon>Bacillota</taxon>
        <taxon>Bacilli</taxon>
        <taxon>Lactobacillales</taxon>
        <taxon>Lactobacillaceae</taxon>
        <taxon>Levilactobacillus</taxon>
    </lineage>
</organism>
<dbReference type="RefSeq" id="WP_313845644.1">
    <property type="nucleotide sequence ID" value="NZ_JAVLAM010000004.1"/>
</dbReference>
<dbReference type="GO" id="GO:0003677">
    <property type="term" value="F:DNA binding"/>
    <property type="evidence" value="ECO:0007669"/>
    <property type="project" value="InterPro"/>
</dbReference>
<comment type="caution">
    <text evidence="2">The sequence shown here is derived from an EMBL/GenBank/DDBJ whole genome shotgun (WGS) entry which is preliminary data.</text>
</comment>
<dbReference type="Pfam" id="PF01797">
    <property type="entry name" value="Y1_Tnp"/>
    <property type="match status" value="1"/>
</dbReference>
<proteinExistence type="predicted"/>
<dbReference type="NCBIfam" id="NF033573">
    <property type="entry name" value="transpos_IS200"/>
    <property type="match status" value="1"/>
</dbReference>
<dbReference type="PANTHER" id="PTHR33360:SF2">
    <property type="entry name" value="TRANSPOSASE FOR INSERTION SEQUENCE ELEMENT IS200"/>
    <property type="match status" value="1"/>
</dbReference>
<evidence type="ECO:0000313" key="3">
    <source>
        <dbReference type="Proteomes" id="UP001254075"/>
    </source>
</evidence>
<gene>
    <name evidence="2" type="primary">tnpA</name>
    <name evidence="2" type="ORF">RI532_12825</name>
</gene>
<dbReference type="SMART" id="SM01321">
    <property type="entry name" value="Y1_Tnp"/>
    <property type="match status" value="1"/>
</dbReference>
<dbReference type="GO" id="GO:0004803">
    <property type="term" value="F:transposase activity"/>
    <property type="evidence" value="ECO:0007669"/>
    <property type="project" value="InterPro"/>
</dbReference>